<dbReference type="EMBL" id="JAATJV010135435">
    <property type="protein sequence ID" value="MBZ3869351.1"/>
    <property type="molecule type" value="Genomic_DNA"/>
</dbReference>
<evidence type="ECO:0000256" key="2">
    <source>
        <dbReference type="ARBA" id="ARBA00022692"/>
    </source>
</evidence>
<dbReference type="Pfam" id="PF00001">
    <property type="entry name" value="7tm_1"/>
    <property type="match status" value="1"/>
</dbReference>
<dbReference type="InterPro" id="IPR000276">
    <property type="entry name" value="GPCR_Rhodpsn"/>
</dbReference>
<keyword evidence="2 7" id="KW-0812">Transmembrane</keyword>
<evidence type="ECO:0000256" key="1">
    <source>
        <dbReference type="ARBA" id="ARBA00004141"/>
    </source>
</evidence>
<keyword evidence="5 7" id="KW-0472">Membrane</keyword>
<evidence type="ECO:0000256" key="6">
    <source>
        <dbReference type="ARBA" id="ARBA00023170"/>
    </source>
</evidence>
<dbReference type="AlphaFoldDB" id="A0AA41MCF5"/>
<dbReference type="Gene3D" id="1.20.1070.10">
    <property type="entry name" value="Rhodopsin 7-helix transmembrane proteins"/>
    <property type="match status" value="1"/>
</dbReference>
<evidence type="ECO:0000256" key="5">
    <source>
        <dbReference type="ARBA" id="ARBA00023136"/>
    </source>
</evidence>
<comment type="caution">
    <text evidence="9">The sequence shown here is derived from an EMBL/GenBank/DDBJ whole genome shotgun (WGS) entry which is preliminary data.</text>
</comment>
<dbReference type="InterPro" id="IPR017452">
    <property type="entry name" value="GPCR_Rhodpsn_7TM"/>
</dbReference>
<name>A0AA41MCF5_SCICA</name>
<keyword evidence="3 7" id="KW-1133">Transmembrane helix</keyword>
<evidence type="ECO:0000256" key="3">
    <source>
        <dbReference type="ARBA" id="ARBA00022989"/>
    </source>
</evidence>
<evidence type="ECO:0000256" key="4">
    <source>
        <dbReference type="ARBA" id="ARBA00023040"/>
    </source>
</evidence>
<feature type="transmembrane region" description="Helical" evidence="7">
    <location>
        <begin position="27"/>
        <end position="49"/>
    </location>
</feature>
<keyword evidence="4" id="KW-0807">Transducer</keyword>
<protein>
    <submittedName>
        <fullName evidence="9">Olfactory receptor-like protein OLF4</fullName>
    </submittedName>
</protein>
<proteinExistence type="predicted"/>
<evidence type="ECO:0000256" key="7">
    <source>
        <dbReference type="SAM" id="Phobius"/>
    </source>
</evidence>
<keyword evidence="6 9" id="KW-0675">Receptor</keyword>
<comment type="subcellular location">
    <subcellularLocation>
        <location evidence="1">Membrane</location>
        <topology evidence="1">Multi-pass membrane protein</topology>
    </subcellularLocation>
</comment>
<sequence>MYLISTFENLLIIWAITLDSHLHTPMYFFLINLSFSDICLTSTPVPKMLMNMQSQKRVITFEGCIMQMQFFKVFAGLQKFLLVMMAYNCFVAIRHSLHYTCIMNPPHSVFMVVVSWILIPLHALFKD</sequence>
<feature type="domain" description="G-protein coupled receptors family 1 profile" evidence="8">
    <location>
        <begin position="8"/>
        <end position="127"/>
    </location>
</feature>
<dbReference type="PROSITE" id="PS50262">
    <property type="entry name" value="G_PROTEIN_RECEP_F1_2"/>
    <property type="match status" value="1"/>
</dbReference>
<dbReference type="PANTHER" id="PTHR48001">
    <property type="entry name" value="OLFACTORY RECEPTOR"/>
    <property type="match status" value="1"/>
</dbReference>
<keyword evidence="10" id="KW-1185">Reference proteome</keyword>
<accession>A0AA41MCF5</accession>
<gene>
    <name evidence="9" type="ORF">SUZIE_102505</name>
</gene>
<dbReference type="Proteomes" id="UP001166674">
    <property type="component" value="Unassembled WGS sequence"/>
</dbReference>
<dbReference type="GO" id="GO:0004930">
    <property type="term" value="F:G protein-coupled receptor activity"/>
    <property type="evidence" value="ECO:0007669"/>
    <property type="project" value="UniProtKB-KW"/>
</dbReference>
<dbReference type="GO" id="GO:0016020">
    <property type="term" value="C:membrane"/>
    <property type="evidence" value="ECO:0007669"/>
    <property type="project" value="UniProtKB-SubCell"/>
</dbReference>
<keyword evidence="4" id="KW-0297">G-protein coupled receptor</keyword>
<feature type="transmembrane region" description="Helical" evidence="7">
    <location>
        <begin position="70"/>
        <end position="93"/>
    </location>
</feature>
<evidence type="ECO:0000259" key="8">
    <source>
        <dbReference type="PROSITE" id="PS50262"/>
    </source>
</evidence>
<feature type="transmembrane region" description="Helical" evidence="7">
    <location>
        <begin position="105"/>
        <end position="125"/>
    </location>
</feature>
<evidence type="ECO:0000313" key="10">
    <source>
        <dbReference type="Proteomes" id="UP001166674"/>
    </source>
</evidence>
<dbReference type="SUPFAM" id="SSF81321">
    <property type="entry name" value="Family A G protein-coupled receptor-like"/>
    <property type="match status" value="1"/>
</dbReference>
<evidence type="ECO:0000313" key="9">
    <source>
        <dbReference type="EMBL" id="MBZ3869351.1"/>
    </source>
</evidence>
<reference evidence="9" key="1">
    <citation type="submission" date="2020-03" db="EMBL/GenBank/DDBJ databases">
        <title>Studies in the Genomics of Life Span.</title>
        <authorList>
            <person name="Glass D."/>
        </authorList>
    </citation>
    <scope>NUCLEOTIDE SEQUENCE</scope>
    <source>
        <strain evidence="9">SUZIE</strain>
        <tissue evidence="9">Muscle</tissue>
    </source>
</reference>
<organism evidence="9 10">
    <name type="scientific">Sciurus carolinensis</name>
    <name type="common">Eastern gray squirrel</name>
    <dbReference type="NCBI Taxonomy" id="30640"/>
    <lineage>
        <taxon>Eukaryota</taxon>
        <taxon>Metazoa</taxon>
        <taxon>Chordata</taxon>
        <taxon>Craniata</taxon>
        <taxon>Vertebrata</taxon>
        <taxon>Euteleostomi</taxon>
        <taxon>Mammalia</taxon>
        <taxon>Eutheria</taxon>
        <taxon>Euarchontoglires</taxon>
        <taxon>Glires</taxon>
        <taxon>Rodentia</taxon>
        <taxon>Sciuromorpha</taxon>
        <taxon>Sciuridae</taxon>
        <taxon>Sciurinae</taxon>
        <taxon>Sciurini</taxon>
        <taxon>Sciurus</taxon>
    </lineage>
</organism>